<evidence type="ECO:0000256" key="2">
    <source>
        <dbReference type="ARBA" id="ARBA00008889"/>
    </source>
</evidence>
<dbReference type="InterPro" id="IPR047865">
    <property type="entry name" value="Ribosomal_uL10_bac_type"/>
</dbReference>
<accession>A0AAU9EJB1</accession>
<name>A0AAU9EJB1_9BACT</name>
<dbReference type="GO" id="GO:0070180">
    <property type="term" value="F:large ribosomal subunit rRNA binding"/>
    <property type="evidence" value="ECO:0007669"/>
    <property type="project" value="UniProtKB-UniRule"/>
</dbReference>
<dbReference type="InterPro" id="IPR001790">
    <property type="entry name" value="Ribosomal_uL10"/>
</dbReference>
<dbReference type="KEGG" id="dmp:FAK_36180"/>
<keyword evidence="3 6" id="KW-0689">Ribosomal protein</keyword>
<dbReference type="EMBL" id="AP028679">
    <property type="protein sequence ID" value="BEQ16552.1"/>
    <property type="molecule type" value="Genomic_DNA"/>
</dbReference>
<dbReference type="Pfam" id="PF00466">
    <property type="entry name" value="Ribosomal_L10"/>
    <property type="match status" value="1"/>
</dbReference>
<dbReference type="Proteomes" id="UP001366166">
    <property type="component" value="Chromosome"/>
</dbReference>
<comment type="subunit">
    <text evidence="6">Part of the ribosomal stalk of the 50S ribosomal subunit. The N-terminus interacts with L11 and the large rRNA to form the base of the stalk. The C-terminus forms an elongated spine to which L12 dimers bind in a sequential fashion forming a multimeric L10(L12)X complex.</text>
</comment>
<organism evidence="7 8">
    <name type="scientific">Desulfoferula mesophila</name>
    <dbReference type="NCBI Taxonomy" id="3058419"/>
    <lineage>
        <taxon>Bacteria</taxon>
        <taxon>Pseudomonadati</taxon>
        <taxon>Thermodesulfobacteriota</taxon>
        <taxon>Desulfarculia</taxon>
        <taxon>Desulfarculales</taxon>
        <taxon>Desulfarculaceae</taxon>
        <taxon>Desulfoferula</taxon>
    </lineage>
</organism>
<keyword evidence="6" id="KW-0699">rRNA-binding</keyword>
<dbReference type="SUPFAM" id="SSF160369">
    <property type="entry name" value="Ribosomal protein L10-like"/>
    <property type="match status" value="1"/>
</dbReference>
<dbReference type="GO" id="GO:0006412">
    <property type="term" value="P:translation"/>
    <property type="evidence" value="ECO:0007669"/>
    <property type="project" value="UniProtKB-UniRule"/>
</dbReference>
<dbReference type="PANTHER" id="PTHR11560">
    <property type="entry name" value="39S RIBOSOMAL PROTEIN L10, MITOCHONDRIAL"/>
    <property type="match status" value="1"/>
</dbReference>
<evidence type="ECO:0000313" key="8">
    <source>
        <dbReference type="Proteomes" id="UP001366166"/>
    </source>
</evidence>
<reference evidence="8" key="1">
    <citation type="journal article" date="2023" name="Arch. Microbiol.">
        <title>Desulfoferula mesophilus gen. nov. sp. nov., a mesophilic sulfate-reducing bacterium isolated from a brackish lake sediment.</title>
        <authorList>
            <person name="Watanabe T."/>
            <person name="Yabe T."/>
            <person name="Tsuji J.M."/>
            <person name="Fukui M."/>
        </authorList>
    </citation>
    <scope>NUCLEOTIDE SEQUENCE [LARGE SCALE GENOMIC DNA]</scope>
    <source>
        <strain evidence="8">12FAK</strain>
    </source>
</reference>
<proteinExistence type="inferred from homology"/>
<dbReference type="HAMAP" id="MF_00362">
    <property type="entry name" value="Ribosomal_uL10"/>
    <property type="match status" value="1"/>
</dbReference>
<comment type="similarity">
    <text evidence="2 6">Belongs to the universal ribosomal protein uL10 family.</text>
</comment>
<dbReference type="NCBIfam" id="NF000955">
    <property type="entry name" value="PRK00099.1-1"/>
    <property type="match status" value="1"/>
</dbReference>
<comment type="function">
    <text evidence="1 6">Forms part of the ribosomal stalk, playing a central role in the interaction of the ribosome with GTP-bound translation factors.</text>
</comment>
<dbReference type="Gene3D" id="3.30.70.1730">
    <property type="match status" value="1"/>
</dbReference>
<dbReference type="AlphaFoldDB" id="A0AAU9EJB1"/>
<dbReference type="GO" id="GO:1990904">
    <property type="term" value="C:ribonucleoprotein complex"/>
    <property type="evidence" value="ECO:0007669"/>
    <property type="project" value="UniProtKB-KW"/>
</dbReference>
<keyword evidence="6" id="KW-0694">RNA-binding</keyword>
<dbReference type="Gene3D" id="6.10.250.290">
    <property type="match status" value="1"/>
</dbReference>
<dbReference type="RefSeq" id="WP_338602532.1">
    <property type="nucleotide sequence ID" value="NZ_AP028679.1"/>
</dbReference>
<evidence type="ECO:0000256" key="4">
    <source>
        <dbReference type="ARBA" id="ARBA00023274"/>
    </source>
</evidence>
<gene>
    <name evidence="6 7" type="primary">rplJ</name>
    <name evidence="7" type="ORF">FAK_36180</name>
</gene>
<dbReference type="CDD" id="cd05797">
    <property type="entry name" value="Ribosomal_L10"/>
    <property type="match status" value="1"/>
</dbReference>
<dbReference type="GO" id="GO:0005840">
    <property type="term" value="C:ribosome"/>
    <property type="evidence" value="ECO:0007669"/>
    <property type="project" value="UniProtKB-KW"/>
</dbReference>
<evidence type="ECO:0000256" key="1">
    <source>
        <dbReference type="ARBA" id="ARBA00002633"/>
    </source>
</evidence>
<sequence>MNREQKEAVVANVSERLSRARAVVLTDFRGLKVEQMTELRHQLTAKGLDYMVVKNTLLRLAASGTPTEALLEGLEGPNGMAVGYDDPVDLAKVLTEFAKDNPKFEVKKGLLEGHVIDTAQVEALSKLPSREVLLAQLMGTMNAVPQGLVTVMAGIVRSLLNVLKAIEDQKAEAA</sequence>
<keyword evidence="8" id="KW-1185">Reference proteome</keyword>
<dbReference type="InterPro" id="IPR043141">
    <property type="entry name" value="Ribosomal_uL10-like_sf"/>
</dbReference>
<protein>
    <recommendedName>
        <fullName evidence="5 6">Large ribosomal subunit protein uL10</fullName>
    </recommendedName>
</protein>
<evidence type="ECO:0000256" key="6">
    <source>
        <dbReference type="HAMAP-Rule" id="MF_00362"/>
    </source>
</evidence>
<evidence type="ECO:0000313" key="7">
    <source>
        <dbReference type="EMBL" id="BEQ16552.1"/>
    </source>
</evidence>
<evidence type="ECO:0000256" key="3">
    <source>
        <dbReference type="ARBA" id="ARBA00022980"/>
    </source>
</evidence>
<keyword evidence="4 6" id="KW-0687">Ribonucleoprotein</keyword>
<dbReference type="InterPro" id="IPR022973">
    <property type="entry name" value="Ribosomal_uL10_bac"/>
</dbReference>
<evidence type="ECO:0000256" key="5">
    <source>
        <dbReference type="ARBA" id="ARBA00035202"/>
    </source>
</evidence>